<name>A0A7J9UWN5_9MICO</name>
<evidence type="ECO:0000256" key="8">
    <source>
        <dbReference type="SAM" id="Phobius"/>
    </source>
</evidence>
<sequence>MPQRHLSHPEFGTVPTPGSLAGTRGPTTTNARKAALAAFLGSMLEYYDFFVYGLTAALVFPTLFFQVDDPTVATVLSLSSFGIAYVARPLGAFVLGHFGDRIGRKKVMVFTLLLMGVASLAIGFLPTYHQVGALAPILLVVLRLAQGFSAGGEAAGASTLTLEHSPRGRRAFFTSFAMSGFAGGMVLANIVFLPVAALPDEALYSWGWRVPFWVSVLVIAVAYVVRRRLDETPVFVAEQEKEAVAAVPVVELFHRQGSDVVRVMAISLFSVFQSLFAVWSLSYASSDAVGLDRSAMLWVSVAANATAVIALPAMAALSDRVGRRPVWIVGAVGCTLLLPLYLWAISAGSYPLVFVTGVLFAGVVYSAVNGLWPAFFSETFAAPVRYSGFAIGSQFGFLIGGFAPAIAAGLAGDGPWGWLPVAVLAGGCGLVSAIAMATARETYRTPLDELGLRRRPSEPTPAPETAMAR</sequence>
<dbReference type="SUPFAM" id="SSF103473">
    <property type="entry name" value="MFS general substrate transporter"/>
    <property type="match status" value="1"/>
</dbReference>
<feature type="transmembrane region" description="Helical" evidence="8">
    <location>
        <begin position="326"/>
        <end position="346"/>
    </location>
</feature>
<dbReference type="CDD" id="cd17369">
    <property type="entry name" value="MFS_ShiA_like"/>
    <property type="match status" value="1"/>
</dbReference>
<accession>A0A7J9UWN5</accession>
<comment type="subcellular location">
    <subcellularLocation>
        <location evidence="1">Cell membrane</location>
        <topology evidence="1">Multi-pass membrane protein</topology>
    </subcellularLocation>
</comment>
<feature type="region of interest" description="Disordered" evidence="7">
    <location>
        <begin position="1"/>
        <end position="25"/>
    </location>
</feature>
<feature type="transmembrane region" description="Helical" evidence="8">
    <location>
        <begin position="206"/>
        <end position="225"/>
    </location>
</feature>
<dbReference type="PROSITE" id="PS50850">
    <property type="entry name" value="MFS"/>
    <property type="match status" value="1"/>
</dbReference>
<proteinExistence type="predicted"/>
<dbReference type="OrthoDB" id="8953821at2"/>
<dbReference type="Proteomes" id="UP000429644">
    <property type="component" value="Unassembled WGS sequence"/>
</dbReference>
<dbReference type="InterPro" id="IPR005829">
    <property type="entry name" value="Sugar_transporter_CS"/>
</dbReference>
<dbReference type="Gene3D" id="1.20.1250.20">
    <property type="entry name" value="MFS general substrate transporter like domains"/>
    <property type="match status" value="2"/>
</dbReference>
<feature type="transmembrane region" description="Helical" evidence="8">
    <location>
        <begin position="388"/>
        <end position="411"/>
    </location>
</feature>
<evidence type="ECO:0000313" key="10">
    <source>
        <dbReference type="EMBL" id="MPV89028.1"/>
    </source>
</evidence>
<dbReference type="InterPro" id="IPR020846">
    <property type="entry name" value="MFS_dom"/>
</dbReference>
<feature type="transmembrane region" description="Helical" evidence="8">
    <location>
        <begin position="107"/>
        <end position="125"/>
    </location>
</feature>
<reference evidence="10 11" key="1">
    <citation type="submission" date="2019-10" db="EMBL/GenBank/DDBJ databases">
        <title>Georgenia wutianyii sp. nov. and Georgenia yuyongxinii sp. nov. isolated from plateau pika (Ochotona curzoniae) in the Qinghai-Tibet plateau of China.</title>
        <authorList>
            <person name="Tian Z."/>
        </authorList>
    </citation>
    <scope>NUCLEOTIDE SEQUENCE [LARGE SCALE GENOMIC DNA]</scope>
    <source>
        <strain evidence="10 11">JCM 15130</strain>
    </source>
</reference>
<dbReference type="GO" id="GO:0022857">
    <property type="term" value="F:transmembrane transporter activity"/>
    <property type="evidence" value="ECO:0007669"/>
    <property type="project" value="InterPro"/>
</dbReference>
<feature type="transmembrane region" description="Helical" evidence="8">
    <location>
        <begin position="417"/>
        <end position="437"/>
    </location>
</feature>
<organism evidence="10 11">
    <name type="scientific">Georgenia ruanii</name>
    <dbReference type="NCBI Taxonomy" id="348442"/>
    <lineage>
        <taxon>Bacteria</taxon>
        <taxon>Bacillati</taxon>
        <taxon>Actinomycetota</taxon>
        <taxon>Actinomycetes</taxon>
        <taxon>Micrococcales</taxon>
        <taxon>Bogoriellaceae</taxon>
        <taxon>Georgenia</taxon>
    </lineage>
</organism>
<feature type="compositionally biased region" description="Basic and acidic residues" evidence="7">
    <location>
        <begin position="448"/>
        <end position="457"/>
    </location>
</feature>
<keyword evidence="5 8" id="KW-1133">Transmembrane helix</keyword>
<protein>
    <submittedName>
        <fullName evidence="10">MFS transporter</fullName>
    </submittedName>
</protein>
<feature type="transmembrane region" description="Helical" evidence="8">
    <location>
        <begin position="352"/>
        <end position="376"/>
    </location>
</feature>
<evidence type="ECO:0000256" key="2">
    <source>
        <dbReference type="ARBA" id="ARBA00022448"/>
    </source>
</evidence>
<evidence type="ECO:0000256" key="4">
    <source>
        <dbReference type="ARBA" id="ARBA00022692"/>
    </source>
</evidence>
<feature type="domain" description="Major facilitator superfamily (MFS) profile" evidence="9">
    <location>
        <begin position="34"/>
        <end position="444"/>
    </location>
</feature>
<feature type="transmembrane region" description="Helical" evidence="8">
    <location>
        <begin position="263"/>
        <end position="283"/>
    </location>
</feature>
<dbReference type="Pfam" id="PF07690">
    <property type="entry name" value="MFS_1"/>
    <property type="match status" value="1"/>
</dbReference>
<evidence type="ECO:0000256" key="1">
    <source>
        <dbReference type="ARBA" id="ARBA00004651"/>
    </source>
</evidence>
<dbReference type="GO" id="GO:0005886">
    <property type="term" value="C:plasma membrane"/>
    <property type="evidence" value="ECO:0007669"/>
    <property type="project" value="UniProtKB-SubCell"/>
</dbReference>
<dbReference type="PROSITE" id="PS00216">
    <property type="entry name" value="SUGAR_TRANSPORT_1"/>
    <property type="match status" value="1"/>
</dbReference>
<feature type="transmembrane region" description="Helical" evidence="8">
    <location>
        <begin position="171"/>
        <end position="194"/>
    </location>
</feature>
<gene>
    <name evidence="10" type="ORF">GB882_10145</name>
</gene>
<feature type="transmembrane region" description="Helical" evidence="8">
    <location>
        <begin position="131"/>
        <end position="150"/>
    </location>
</feature>
<evidence type="ECO:0000256" key="6">
    <source>
        <dbReference type="ARBA" id="ARBA00023136"/>
    </source>
</evidence>
<dbReference type="EMBL" id="WHPD01002188">
    <property type="protein sequence ID" value="MPV89028.1"/>
    <property type="molecule type" value="Genomic_DNA"/>
</dbReference>
<evidence type="ECO:0000256" key="7">
    <source>
        <dbReference type="SAM" id="MobiDB-lite"/>
    </source>
</evidence>
<dbReference type="InterPro" id="IPR011701">
    <property type="entry name" value="MFS"/>
</dbReference>
<evidence type="ECO:0000259" key="9">
    <source>
        <dbReference type="PROSITE" id="PS50850"/>
    </source>
</evidence>
<dbReference type="AlphaFoldDB" id="A0A7J9UWN5"/>
<keyword evidence="6 8" id="KW-0472">Membrane</keyword>
<evidence type="ECO:0000313" key="11">
    <source>
        <dbReference type="Proteomes" id="UP000429644"/>
    </source>
</evidence>
<keyword evidence="11" id="KW-1185">Reference proteome</keyword>
<feature type="region of interest" description="Disordered" evidence="7">
    <location>
        <begin position="448"/>
        <end position="469"/>
    </location>
</feature>
<feature type="transmembrane region" description="Helical" evidence="8">
    <location>
        <begin position="295"/>
        <end position="314"/>
    </location>
</feature>
<feature type="transmembrane region" description="Helical" evidence="8">
    <location>
        <begin position="73"/>
        <end position="95"/>
    </location>
</feature>
<dbReference type="PANTHER" id="PTHR43045:SF1">
    <property type="entry name" value="SHIKIMATE TRANSPORTER"/>
    <property type="match status" value="1"/>
</dbReference>
<evidence type="ECO:0000256" key="5">
    <source>
        <dbReference type="ARBA" id="ARBA00022989"/>
    </source>
</evidence>
<evidence type="ECO:0000256" key="3">
    <source>
        <dbReference type="ARBA" id="ARBA00022475"/>
    </source>
</evidence>
<keyword evidence="3" id="KW-1003">Cell membrane</keyword>
<dbReference type="InterPro" id="IPR036259">
    <property type="entry name" value="MFS_trans_sf"/>
</dbReference>
<dbReference type="PANTHER" id="PTHR43045">
    <property type="entry name" value="SHIKIMATE TRANSPORTER"/>
    <property type="match status" value="1"/>
</dbReference>
<keyword evidence="4 8" id="KW-0812">Transmembrane</keyword>
<comment type="caution">
    <text evidence="10">The sequence shown here is derived from an EMBL/GenBank/DDBJ whole genome shotgun (WGS) entry which is preliminary data.</text>
</comment>
<dbReference type="RefSeq" id="WP_152231716.1">
    <property type="nucleotide sequence ID" value="NZ_BAAAOT010000019.1"/>
</dbReference>
<keyword evidence="2" id="KW-0813">Transport</keyword>